<dbReference type="EMBL" id="KK114794">
    <property type="protein sequence ID" value="KFM63348.1"/>
    <property type="molecule type" value="Genomic_DNA"/>
</dbReference>
<keyword evidence="2" id="KW-1185">Reference proteome</keyword>
<organism evidence="1 2">
    <name type="scientific">Stegodyphus mimosarum</name>
    <name type="common">African social velvet spider</name>
    <dbReference type="NCBI Taxonomy" id="407821"/>
    <lineage>
        <taxon>Eukaryota</taxon>
        <taxon>Metazoa</taxon>
        <taxon>Ecdysozoa</taxon>
        <taxon>Arthropoda</taxon>
        <taxon>Chelicerata</taxon>
        <taxon>Arachnida</taxon>
        <taxon>Araneae</taxon>
        <taxon>Araneomorphae</taxon>
        <taxon>Entelegynae</taxon>
        <taxon>Eresoidea</taxon>
        <taxon>Eresidae</taxon>
        <taxon>Stegodyphus</taxon>
    </lineage>
</organism>
<dbReference type="AlphaFoldDB" id="A0A087TE09"/>
<dbReference type="OrthoDB" id="6779970at2759"/>
<sequence length="104" mass="11924">MESASKYAQRSARQSRQNCVCLHDFLMRNEMGKSAKSYCTFGYADSMYEDGSVQEGVWRQDECQLQSVGRQGANNSTECAAAIREKFMHYFNEEGAVPWQNKFI</sequence>
<evidence type="ECO:0000313" key="1">
    <source>
        <dbReference type="EMBL" id="KFM63348.1"/>
    </source>
</evidence>
<dbReference type="OMA" id="LMRNEMG"/>
<evidence type="ECO:0000313" key="2">
    <source>
        <dbReference type="Proteomes" id="UP000054359"/>
    </source>
</evidence>
<feature type="non-terminal residue" evidence="1">
    <location>
        <position position="104"/>
    </location>
</feature>
<dbReference type="Proteomes" id="UP000054359">
    <property type="component" value="Unassembled WGS sequence"/>
</dbReference>
<accession>A0A087TE09</accession>
<name>A0A087TE09_STEMI</name>
<reference evidence="1 2" key="1">
    <citation type="submission" date="2013-11" db="EMBL/GenBank/DDBJ databases">
        <title>Genome sequencing of Stegodyphus mimosarum.</title>
        <authorList>
            <person name="Bechsgaard J."/>
        </authorList>
    </citation>
    <scope>NUCLEOTIDE SEQUENCE [LARGE SCALE GENOMIC DNA]</scope>
</reference>
<protein>
    <submittedName>
        <fullName evidence="1">Uncharacterized protein</fullName>
    </submittedName>
</protein>
<proteinExistence type="predicted"/>
<gene>
    <name evidence="1" type="ORF">X975_21624</name>
</gene>